<keyword evidence="3" id="KW-1185">Reference proteome</keyword>
<dbReference type="EMBL" id="PENI01000009">
    <property type="protein sequence ID" value="RMB84763.1"/>
    <property type="molecule type" value="Genomic_DNA"/>
</dbReference>
<sequence length="79" mass="8767">MESTRRRWHGQGHAAYPQATQPAAEPDPSIPATSGYRVSLAPEPLAVLFGSSRTVTHRTLLKIRTRCWHPGIDTPQGHR</sequence>
<evidence type="ECO:0000256" key="1">
    <source>
        <dbReference type="SAM" id="MobiDB-lite"/>
    </source>
</evidence>
<organism evidence="2 3">
    <name type="scientific">Streptomyces shenzhenensis</name>
    <dbReference type="NCBI Taxonomy" id="943815"/>
    <lineage>
        <taxon>Bacteria</taxon>
        <taxon>Bacillati</taxon>
        <taxon>Actinomycetota</taxon>
        <taxon>Actinomycetes</taxon>
        <taxon>Kitasatosporales</taxon>
        <taxon>Streptomycetaceae</taxon>
        <taxon>Streptomyces</taxon>
    </lineage>
</organism>
<accession>A0A3M0ID98</accession>
<evidence type="ECO:0000313" key="2">
    <source>
        <dbReference type="EMBL" id="RMB84763.1"/>
    </source>
</evidence>
<comment type="caution">
    <text evidence="2">The sequence shown here is derived from an EMBL/GenBank/DDBJ whole genome shotgun (WGS) entry which is preliminary data.</text>
</comment>
<dbReference type="AlphaFoldDB" id="A0A3M0ID98"/>
<dbReference type="Proteomes" id="UP000270471">
    <property type="component" value="Unassembled WGS sequence"/>
</dbReference>
<name>A0A3M0ID98_9ACTN</name>
<feature type="compositionally biased region" description="Basic residues" evidence="1">
    <location>
        <begin position="1"/>
        <end position="10"/>
    </location>
</feature>
<reference evidence="2 3" key="1">
    <citation type="submission" date="2017-11" db="EMBL/GenBank/DDBJ databases">
        <title>Draft genome of actinobacteria isolated from guarana (Paullinia cupana (Mart.) Ducke.</title>
        <authorList>
            <person name="Siqueira K.A."/>
            <person name="Liotti R.G."/>
            <person name="Mendes T.A.O."/>
            <person name="Soares M.A."/>
        </authorList>
    </citation>
    <scope>NUCLEOTIDE SEQUENCE [LARGE SCALE GENOMIC DNA]</scope>
    <source>
        <strain evidence="2 3">193</strain>
    </source>
</reference>
<evidence type="ECO:0000313" key="3">
    <source>
        <dbReference type="Proteomes" id="UP000270471"/>
    </source>
</evidence>
<proteinExistence type="predicted"/>
<gene>
    <name evidence="2" type="ORF">CTZ28_16525</name>
</gene>
<protein>
    <submittedName>
        <fullName evidence="2">Uncharacterized protein</fullName>
    </submittedName>
</protein>
<feature type="region of interest" description="Disordered" evidence="1">
    <location>
        <begin position="1"/>
        <end position="35"/>
    </location>
</feature>